<evidence type="ECO:0000313" key="2">
    <source>
        <dbReference type="Proteomes" id="UP001482620"/>
    </source>
</evidence>
<accession>A0ABV0UBI5</accession>
<reference evidence="1 2" key="1">
    <citation type="submission" date="2021-06" db="EMBL/GenBank/DDBJ databases">
        <authorList>
            <person name="Palmer J.M."/>
        </authorList>
    </citation>
    <scope>NUCLEOTIDE SEQUENCE [LARGE SCALE GENOMIC DNA]</scope>
    <source>
        <strain evidence="2">if_2019</strain>
        <tissue evidence="1">Muscle</tissue>
    </source>
</reference>
<evidence type="ECO:0000313" key="1">
    <source>
        <dbReference type="EMBL" id="MEQ2242096.1"/>
    </source>
</evidence>
<gene>
    <name evidence="1" type="ORF">ILYODFUR_032361</name>
</gene>
<keyword evidence="2" id="KW-1185">Reference proteome</keyword>
<comment type="caution">
    <text evidence="1">The sequence shown here is derived from an EMBL/GenBank/DDBJ whole genome shotgun (WGS) entry which is preliminary data.</text>
</comment>
<name>A0ABV0UBI5_9TELE</name>
<dbReference type="Proteomes" id="UP001482620">
    <property type="component" value="Unassembled WGS sequence"/>
</dbReference>
<proteinExistence type="predicted"/>
<organism evidence="1 2">
    <name type="scientific">Ilyodon furcidens</name>
    <name type="common">goldbreast splitfin</name>
    <dbReference type="NCBI Taxonomy" id="33524"/>
    <lineage>
        <taxon>Eukaryota</taxon>
        <taxon>Metazoa</taxon>
        <taxon>Chordata</taxon>
        <taxon>Craniata</taxon>
        <taxon>Vertebrata</taxon>
        <taxon>Euteleostomi</taxon>
        <taxon>Actinopterygii</taxon>
        <taxon>Neopterygii</taxon>
        <taxon>Teleostei</taxon>
        <taxon>Neoteleostei</taxon>
        <taxon>Acanthomorphata</taxon>
        <taxon>Ovalentaria</taxon>
        <taxon>Atherinomorphae</taxon>
        <taxon>Cyprinodontiformes</taxon>
        <taxon>Goodeidae</taxon>
        <taxon>Ilyodon</taxon>
    </lineage>
</organism>
<protein>
    <submittedName>
        <fullName evidence="1">Uncharacterized protein</fullName>
    </submittedName>
</protein>
<sequence>MTYPKLKSCASCHTPNQANRKICFVCCESLSTKKNLNEKVQLLDREWEQAVVKNRNVGRIIDSARIAVRELEAIGYKPILFFGKKRESFKQVGSRCHHPFETHCYDKKFPGEDAESL</sequence>
<dbReference type="EMBL" id="JAHRIQ010063162">
    <property type="protein sequence ID" value="MEQ2242096.1"/>
    <property type="molecule type" value="Genomic_DNA"/>
</dbReference>